<proteinExistence type="predicted"/>
<feature type="signal peptide" evidence="1">
    <location>
        <begin position="1"/>
        <end position="20"/>
    </location>
</feature>
<evidence type="ECO:0000313" key="3">
    <source>
        <dbReference type="Proteomes" id="UP000249723"/>
    </source>
</evidence>
<dbReference type="EMBL" id="FMWP01000014">
    <property type="protein sequence ID" value="SCZ89977.1"/>
    <property type="molecule type" value="Genomic_DNA"/>
</dbReference>
<name>A0A2X0KCB1_9BASI</name>
<feature type="chain" id="PRO_5030059990" evidence="1">
    <location>
        <begin position="21"/>
        <end position="47"/>
    </location>
</feature>
<gene>
    <name evidence="2" type="ORF">BZ3500_MVSOF-1268-A1-R1_CHR1-3G01701</name>
</gene>
<dbReference type="AlphaFoldDB" id="A0A2X0KCB1"/>
<evidence type="ECO:0000256" key="1">
    <source>
        <dbReference type="SAM" id="SignalP"/>
    </source>
</evidence>
<keyword evidence="1" id="KW-0732">Signal</keyword>
<evidence type="ECO:0000313" key="2">
    <source>
        <dbReference type="EMBL" id="SCZ89977.1"/>
    </source>
</evidence>
<sequence>MWKHRSQLVLLALLPHCIDHITCRLSLCYSLAACRRFAQPRSRRIRR</sequence>
<keyword evidence="3" id="KW-1185">Reference proteome</keyword>
<protein>
    <submittedName>
        <fullName evidence="2">BZ3500_MvSof-1268-A1-R1_Chr1-3g01701 protein</fullName>
    </submittedName>
</protein>
<dbReference type="Proteomes" id="UP000249723">
    <property type="component" value="Unassembled WGS sequence"/>
</dbReference>
<organism evidence="2 3">
    <name type="scientific">Microbotryum saponariae</name>
    <dbReference type="NCBI Taxonomy" id="289078"/>
    <lineage>
        <taxon>Eukaryota</taxon>
        <taxon>Fungi</taxon>
        <taxon>Dikarya</taxon>
        <taxon>Basidiomycota</taxon>
        <taxon>Pucciniomycotina</taxon>
        <taxon>Microbotryomycetes</taxon>
        <taxon>Microbotryales</taxon>
        <taxon>Microbotryaceae</taxon>
        <taxon>Microbotryum</taxon>
    </lineage>
</organism>
<accession>A0A2X0KCB1</accession>
<reference evidence="3" key="1">
    <citation type="submission" date="2016-10" db="EMBL/GenBank/DDBJ databases">
        <authorList>
            <person name="Jeantristanb JTB J.-T."/>
            <person name="Ricardo R."/>
        </authorList>
    </citation>
    <scope>NUCLEOTIDE SEQUENCE [LARGE SCALE GENOMIC DNA]</scope>
</reference>